<keyword evidence="2" id="KW-1185">Reference proteome</keyword>
<gene>
    <name evidence="1" type="primary">Necator_chrX.g24670</name>
    <name evidence="1" type="ORF">RB195_024505</name>
</gene>
<protein>
    <submittedName>
        <fullName evidence="1">Uncharacterized protein</fullName>
    </submittedName>
</protein>
<evidence type="ECO:0000313" key="1">
    <source>
        <dbReference type="EMBL" id="KAK6764212.1"/>
    </source>
</evidence>
<name>A0ABR1ENH6_NECAM</name>
<sequence>MDNTDGLVDLCEQTGLIIASVFERNHRRHQATRQASSLSTPEEQALKGLTGFKQNMKSLKLQLDYVLTRNFPRSDIRKSRAV</sequence>
<comment type="caution">
    <text evidence="1">The sequence shown here is derived from an EMBL/GenBank/DDBJ whole genome shotgun (WGS) entry which is preliminary data.</text>
</comment>
<dbReference type="Proteomes" id="UP001303046">
    <property type="component" value="Unassembled WGS sequence"/>
</dbReference>
<reference evidence="1 2" key="1">
    <citation type="submission" date="2023-08" db="EMBL/GenBank/DDBJ databases">
        <title>A Necator americanus chromosomal reference genome.</title>
        <authorList>
            <person name="Ilik V."/>
            <person name="Petrzelkova K.J."/>
            <person name="Pardy F."/>
            <person name="Fuh T."/>
            <person name="Niatou-Singa F.S."/>
            <person name="Gouil Q."/>
            <person name="Baker L."/>
            <person name="Ritchie M.E."/>
            <person name="Jex A.R."/>
            <person name="Gazzola D."/>
            <person name="Li H."/>
            <person name="Toshio Fujiwara R."/>
            <person name="Zhan B."/>
            <person name="Aroian R.V."/>
            <person name="Pafco B."/>
            <person name="Schwarz E.M."/>
        </authorList>
    </citation>
    <scope>NUCLEOTIDE SEQUENCE [LARGE SCALE GENOMIC DNA]</scope>
    <source>
        <strain evidence="1 2">Aroian</strain>
        <tissue evidence="1">Whole animal</tissue>
    </source>
</reference>
<evidence type="ECO:0000313" key="2">
    <source>
        <dbReference type="Proteomes" id="UP001303046"/>
    </source>
</evidence>
<proteinExistence type="predicted"/>
<dbReference type="EMBL" id="JAVFWL010000006">
    <property type="protein sequence ID" value="KAK6764212.1"/>
    <property type="molecule type" value="Genomic_DNA"/>
</dbReference>
<accession>A0ABR1ENH6</accession>
<organism evidence="1 2">
    <name type="scientific">Necator americanus</name>
    <name type="common">Human hookworm</name>
    <dbReference type="NCBI Taxonomy" id="51031"/>
    <lineage>
        <taxon>Eukaryota</taxon>
        <taxon>Metazoa</taxon>
        <taxon>Ecdysozoa</taxon>
        <taxon>Nematoda</taxon>
        <taxon>Chromadorea</taxon>
        <taxon>Rhabditida</taxon>
        <taxon>Rhabditina</taxon>
        <taxon>Rhabditomorpha</taxon>
        <taxon>Strongyloidea</taxon>
        <taxon>Ancylostomatidae</taxon>
        <taxon>Bunostominae</taxon>
        <taxon>Necator</taxon>
    </lineage>
</organism>